<evidence type="ECO:0000313" key="2">
    <source>
        <dbReference type="EMBL" id="WXB04483.1"/>
    </source>
</evidence>
<feature type="compositionally biased region" description="Acidic residues" evidence="1">
    <location>
        <begin position="419"/>
        <end position="437"/>
    </location>
</feature>
<dbReference type="RefSeq" id="WP_394834125.1">
    <property type="nucleotide sequence ID" value="NZ_CP089983.1"/>
</dbReference>
<evidence type="ECO:0008006" key="4">
    <source>
        <dbReference type="Google" id="ProtNLM"/>
    </source>
</evidence>
<name>A0ABZ2L3C1_9BACT</name>
<feature type="compositionally biased region" description="Low complexity" evidence="1">
    <location>
        <begin position="346"/>
        <end position="381"/>
    </location>
</feature>
<accession>A0ABZ2L3C1</accession>
<feature type="compositionally biased region" description="Basic and acidic residues" evidence="1">
    <location>
        <begin position="382"/>
        <end position="394"/>
    </location>
</feature>
<dbReference type="Proteomes" id="UP001374803">
    <property type="component" value="Chromosome"/>
</dbReference>
<evidence type="ECO:0000313" key="3">
    <source>
        <dbReference type="Proteomes" id="UP001374803"/>
    </source>
</evidence>
<organism evidence="2 3">
    <name type="scientific">Pendulispora rubella</name>
    <dbReference type="NCBI Taxonomy" id="2741070"/>
    <lineage>
        <taxon>Bacteria</taxon>
        <taxon>Pseudomonadati</taxon>
        <taxon>Myxococcota</taxon>
        <taxon>Myxococcia</taxon>
        <taxon>Myxococcales</taxon>
        <taxon>Sorangiineae</taxon>
        <taxon>Pendulisporaceae</taxon>
        <taxon>Pendulispora</taxon>
    </lineage>
</organism>
<protein>
    <recommendedName>
        <fullName evidence="4">DUF2330 domain-containing protein</fullName>
    </recommendedName>
</protein>
<feature type="region of interest" description="Disordered" evidence="1">
    <location>
        <begin position="335"/>
        <end position="455"/>
    </location>
</feature>
<keyword evidence="3" id="KW-1185">Reference proteome</keyword>
<proteinExistence type="predicted"/>
<reference evidence="2" key="1">
    <citation type="submission" date="2021-12" db="EMBL/GenBank/DDBJ databases">
        <title>Discovery of the Pendulisporaceae a myxobacterial family with distinct sporulation behavior and unique specialized metabolism.</title>
        <authorList>
            <person name="Garcia R."/>
            <person name="Popoff A."/>
            <person name="Bader C.D."/>
            <person name="Loehr J."/>
            <person name="Walesch S."/>
            <person name="Walt C."/>
            <person name="Boldt J."/>
            <person name="Bunk B."/>
            <person name="Haeckl F.J.F.P.J."/>
            <person name="Gunesch A.P."/>
            <person name="Birkelbach J."/>
            <person name="Nuebel U."/>
            <person name="Pietschmann T."/>
            <person name="Bach T."/>
            <person name="Mueller R."/>
        </authorList>
    </citation>
    <scope>NUCLEOTIDE SEQUENCE</scope>
    <source>
        <strain evidence="2">MSr11367</strain>
    </source>
</reference>
<dbReference type="EMBL" id="CP089983">
    <property type="protein sequence ID" value="WXB04483.1"/>
    <property type="molecule type" value="Genomic_DNA"/>
</dbReference>
<sequence length="479" mass="49880">MHLGVRALWLTLVLLCFFIVPRSAGAVGLVLHGDVAQATEVTQVRIAVAPTAAGTVRWYSLSTAQTPPLVWVIPTGKTAAVDAVSHAWLEALDDASAVRVMSSCGGTAVETHRSVQVGPSPFAPQMDRMTSPAELDTKLGQPDLPDDVRSDLVARLATQDLVVVRTNGPHTPVIRVVDAEAGMPIPLSLLRSPRNVEVTAFVVAQTPSMLGTRIGWPSSIHWFGDRSDYLLKRDAALAGAAAGAFVVESSPEGGFVRERRAGTNVVPSATVAYLELAARYGGRADDLELALAQRAPESLRITRLEGRIPAHGASPDLSVTALSSPAPDQVVLAQATCSSSPGGGSSPTPSGNDSYESAGCSGSSTGSSSRPSNSSSGSSESCSRDTTDSSSSREEDSESCSSDTTDSGGSDDDSRSDDGEGCGADDDGSTSDSEEDQCSTSGAKRRTWKGRSPLSRGVLALAMLVLPLRRLGRRKPARP</sequence>
<evidence type="ECO:0000256" key="1">
    <source>
        <dbReference type="SAM" id="MobiDB-lite"/>
    </source>
</evidence>
<gene>
    <name evidence="2" type="ORF">LVJ94_47225</name>
</gene>
<feature type="compositionally biased region" description="Low complexity" evidence="1">
    <location>
        <begin position="399"/>
        <end position="408"/>
    </location>
</feature>